<keyword evidence="2 4" id="KW-0808">Transferase</keyword>
<evidence type="ECO:0000313" key="6">
    <source>
        <dbReference type="EMBL" id="MCD2491012.1"/>
    </source>
</evidence>
<dbReference type="Gene3D" id="3.40.1190.20">
    <property type="match status" value="1"/>
</dbReference>
<dbReference type="PRINTS" id="PR00990">
    <property type="entry name" value="RIBOKINASE"/>
</dbReference>
<evidence type="ECO:0000256" key="3">
    <source>
        <dbReference type="ARBA" id="ARBA00022777"/>
    </source>
</evidence>
<keyword evidence="7" id="KW-1185">Reference proteome</keyword>
<name>A0AAP2RET6_9FIRM</name>
<evidence type="ECO:0000313" key="7">
    <source>
        <dbReference type="Proteomes" id="UP001299265"/>
    </source>
</evidence>
<keyword evidence="3 4" id="KW-0418">Kinase</keyword>
<evidence type="ECO:0000259" key="5">
    <source>
        <dbReference type="Pfam" id="PF00294"/>
    </source>
</evidence>
<reference evidence="6 7" key="1">
    <citation type="submission" date="2021-11" db="EMBL/GenBank/DDBJ databases">
        <title>Lacrimispora sp. nov. NSJ-141 isolated from human feces.</title>
        <authorList>
            <person name="Abdugheni R."/>
        </authorList>
    </citation>
    <scope>NUCLEOTIDE SEQUENCE [LARGE SCALE GENOMIC DNA]</scope>
    <source>
        <strain evidence="6 7">NSJ-141</strain>
    </source>
</reference>
<feature type="domain" description="Carbohydrate kinase PfkB" evidence="5">
    <location>
        <begin position="1"/>
        <end position="292"/>
    </location>
</feature>
<comment type="caution">
    <text evidence="6">The sequence shown here is derived from an EMBL/GenBank/DDBJ whole genome shotgun (WGS) entry which is preliminary data.</text>
</comment>
<accession>A0AAP2RET6</accession>
<dbReference type="AlphaFoldDB" id="A0AAP2RET6"/>
<dbReference type="Pfam" id="PF00294">
    <property type="entry name" value="PfkB"/>
    <property type="match status" value="1"/>
</dbReference>
<dbReference type="PANTHER" id="PTHR10584:SF166">
    <property type="entry name" value="RIBOKINASE"/>
    <property type="match status" value="1"/>
</dbReference>
<gene>
    <name evidence="6" type="ORF">LQE92_00040</name>
</gene>
<organism evidence="6 7">
    <name type="scientific">Lientehia hominis</name>
    <dbReference type="NCBI Taxonomy" id="2897778"/>
    <lineage>
        <taxon>Bacteria</taxon>
        <taxon>Bacillati</taxon>
        <taxon>Bacillota</taxon>
        <taxon>Clostridia</taxon>
        <taxon>Lachnospirales</taxon>
        <taxon>Lachnospiraceae</taxon>
        <taxon>Lientehia</taxon>
    </lineage>
</organism>
<dbReference type="InterPro" id="IPR002139">
    <property type="entry name" value="Ribo/fructo_kinase"/>
</dbReference>
<dbReference type="InterPro" id="IPR002173">
    <property type="entry name" value="Carboh/pur_kinase_PfkB_CS"/>
</dbReference>
<dbReference type="SUPFAM" id="SSF53613">
    <property type="entry name" value="Ribokinase-like"/>
    <property type="match status" value="1"/>
</dbReference>
<dbReference type="EMBL" id="JAJNOR010000001">
    <property type="protein sequence ID" value="MCD2491012.1"/>
    <property type="molecule type" value="Genomic_DNA"/>
</dbReference>
<dbReference type="GO" id="GO:0005829">
    <property type="term" value="C:cytosol"/>
    <property type="evidence" value="ECO:0007669"/>
    <property type="project" value="TreeGrafter"/>
</dbReference>
<dbReference type="RefSeq" id="WP_231060980.1">
    <property type="nucleotide sequence ID" value="NZ_JAJNOR010000001.1"/>
</dbReference>
<dbReference type="PANTHER" id="PTHR10584">
    <property type="entry name" value="SUGAR KINASE"/>
    <property type="match status" value="1"/>
</dbReference>
<evidence type="ECO:0000256" key="4">
    <source>
        <dbReference type="RuleBase" id="RU003704"/>
    </source>
</evidence>
<dbReference type="GO" id="GO:0006796">
    <property type="term" value="P:phosphate-containing compound metabolic process"/>
    <property type="evidence" value="ECO:0007669"/>
    <property type="project" value="UniProtKB-ARBA"/>
</dbReference>
<dbReference type="InterPro" id="IPR011611">
    <property type="entry name" value="PfkB_dom"/>
</dbReference>
<comment type="similarity">
    <text evidence="1 4">Belongs to the carbohydrate kinase PfkB family.</text>
</comment>
<proteinExistence type="inferred from homology"/>
<sequence length="308" mass="33241">MPNCLVIGSAAADVIIRIPHLPSTGEDIHIISQEMSLGGCAWNVFHTIRLFQVPAVLFSPIGTGVYGDFIRGELAARNVSVPIPAPDEKNGCCYCFVEDSGERTFLSCHGAEYRFREEWFQLLPKNCRDYTYVCGLEIEESTGEAILRYLEATPGLRIFFAPGPRICQIGPDKMKRLFALRPVLHLNETEALSYTGETAVEQAAQALHTLTENIVIITLGENGAYYDDGVSCGYIPPVQTDSVTDTIGAGDAHIGAVMACLASGLSLKESIRTANRVSAAVVGTRGACLSKETFDALSIPIPQSSPIP</sequence>
<dbReference type="Proteomes" id="UP001299265">
    <property type="component" value="Unassembled WGS sequence"/>
</dbReference>
<dbReference type="PROSITE" id="PS00584">
    <property type="entry name" value="PFKB_KINASES_2"/>
    <property type="match status" value="1"/>
</dbReference>
<evidence type="ECO:0000256" key="1">
    <source>
        <dbReference type="ARBA" id="ARBA00010688"/>
    </source>
</evidence>
<dbReference type="InterPro" id="IPR029056">
    <property type="entry name" value="Ribokinase-like"/>
</dbReference>
<protein>
    <submittedName>
        <fullName evidence="6">PfkB family carbohydrate kinase</fullName>
    </submittedName>
</protein>
<dbReference type="GO" id="GO:0016301">
    <property type="term" value="F:kinase activity"/>
    <property type="evidence" value="ECO:0007669"/>
    <property type="project" value="UniProtKB-KW"/>
</dbReference>
<evidence type="ECO:0000256" key="2">
    <source>
        <dbReference type="ARBA" id="ARBA00022679"/>
    </source>
</evidence>